<keyword evidence="2" id="KW-1185">Reference proteome</keyword>
<comment type="caution">
    <text evidence="1">The sequence shown here is derived from an EMBL/GenBank/DDBJ whole genome shotgun (WGS) entry which is preliminary data.</text>
</comment>
<accession>A0ABN9G3G1</accession>
<organism evidence="1 2">
    <name type="scientific">Staurois parvus</name>
    <dbReference type="NCBI Taxonomy" id="386267"/>
    <lineage>
        <taxon>Eukaryota</taxon>
        <taxon>Metazoa</taxon>
        <taxon>Chordata</taxon>
        <taxon>Craniata</taxon>
        <taxon>Vertebrata</taxon>
        <taxon>Euteleostomi</taxon>
        <taxon>Amphibia</taxon>
        <taxon>Batrachia</taxon>
        <taxon>Anura</taxon>
        <taxon>Neobatrachia</taxon>
        <taxon>Ranoidea</taxon>
        <taxon>Ranidae</taxon>
        <taxon>Staurois</taxon>
    </lineage>
</organism>
<dbReference type="EMBL" id="CATNWA010017845">
    <property type="protein sequence ID" value="CAI9603484.1"/>
    <property type="molecule type" value="Genomic_DNA"/>
</dbReference>
<gene>
    <name evidence="1" type="ORF">SPARVUS_LOCUS13315882</name>
</gene>
<sequence length="64" mass="7275">MCLCIKMKLGEQSKLQEVKGGANAFWSMLNRLLLQTCRGTSWTLLPDPIDRVCCWMAGCSTWIH</sequence>
<protein>
    <submittedName>
        <fullName evidence="1">Uncharacterized protein</fullName>
    </submittedName>
</protein>
<name>A0ABN9G3G1_9NEOB</name>
<reference evidence="1" key="1">
    <citation type="submission" date="2023-05" db="EMBL/GenBank/DDBJ databases">
        <authorList>
            <person name="Stuckert A."/>
        </authorList>
    </citation>
    <scope>NUCLEOTIDE SEQUENCE</scope>
</reference>
<feature type="non-terminal residue" evidence="1">
    <location>
        <position position="64"/>
    </location>
</feature>
<evidence type="ECO:0000313" key="1">
    <source>
        <dbReference type="EMBL" id="CAI9603484.1"/>
    </source>
</evidence>
<evidence type="ECO:0000313" key="2">
    <source>
        <dbReference type="Proteomes" id="UP001162483"/>
    </source>
</evidence>
<dbReference type="Proteomes" id="UP001162483">
    <property type="component" value="Unassembled WGS sequence"/>
</dbReference>
<proteinExistence type="predicted"/>